<keyword evidence="3 7" id="KW-0812">Transmembrane</keyword>
<evidence type="ECO:0000256" key="2">
    <source>
        <dbReference type="ARBA" id="ARBA00022475"/>
    </source>
</evidence>
<feature type="transmembrane region" description="Helical" evidence="7">
    <location>
        <begin position="57"/>
        <end position="75"/>
    </location>
</feature>
<keyword evidence="6" id="KW-0175">Coiled coil</keyword>
<dbReference type="InterPro" id="IPR003856">
    <property type="entry name" value="LPS_length_determ_N"/>
</dbReference>
<protein>
    <recommendedName>
        <fullName evidence="8">Polysaccharide chain length determinant N-terminal domain-containing protein</fullName>
    </recommendedName>
</protein>
<dbReference type="AlphaFoldDB" id="A0A7C0U6W6"/>
<name>A0A7C0U6W6_9BACT</name>
<proteinExistence type="predicted"/>
<evidence type="ECO:0000313" key="9">
    <source>
        <dbReference type="EMBL" id="HDD53331.1"/>
    </source>
</evidence>
<evidence type="ECO:0000256" key="4">
    <source>
        <dbReference type="ARBA" id="ARBA00022989"/>
    </source>
</evidence>
<keyword evidence="4 7" id="KW-1133">Transmembrane helix</keyword>
<feature type="coiled-coil region" evidence="6">
    <location>
        <begin position="297"/>
        <end position="385"/>
    </location>
</feature>
<feature type="non-terminal residue" evidence="9">
    <location>
        <position position="428"/>
    </location>
</feature>
<dbReference type="GO" id="GO:0005886">
    <property type="term" value="C:plasma membrane"/>
    <property type="evidence" value="ECO:0007669"/>
    <property type="project" value="UniProtKB-SubCell"/>
</dbReference>
<comment type="caution">
    <text evidence="9">The sequence shown here is derived from an EMBL/GenBank/DDBJ whole genome shotgun (WGS) entry which is preliminary data.</text>
</comment>
<dbReference type="EMBL" id="DQWS01000172">
    <property type="protein sequence ID" value="HDD53331.1"/>
    <property type="molecule type" value="Genomic_DNA"/>
</dbReference>
<evidence type="ECO:0000256" key="6">
    <source>
        <dbReference type="SAM" id="Coils"/>
    </source>
</evidence>
<reference evidence="9" key="1">
    <citation type="journal article" date="2020" name="mSystems">
        <title>Genome- and Community-Level Interaction Insights into Carbon Utilization and Element Cycling Functions of Hydrothermarchaeota in Hydrothermal Sediment.</title>
        <authorList>
            <person name="Zhou Z."/>
            <person name="Liu Y."/>
            <person name="Xu W."/>
            <person name="Pan J."/>
            <person name="Luo Z.H."/>
            <person name="Li M."/>
        </authorList>
    </citation>
    <scope>NUCLEOTIDE SEQUENCE [LARGE SCALE GENOMIC DNA]</scope>
    <source>
        <strain evidence="9">HyVt-115</strain>
    </source>
</reference>
<keyword evidence="2" id="KW-1003">Cell membrane</keyword>
<organism evidence="9">
    <name type="scientific">Thermosulfidibacter takaii</name>
    <dbReference type="NCBI Taxonomy" id="412593"/>
    <lineage>
        <taxon>Bacteria</taxon>
        <taxon>Pseudomonadati</taxon>
        <taxon>Thermosulfidibacterota</taxon>
        <taxon>Thermosulfidibacteria</taxon>
        <taxon>Thermosulfidibacterales</taxon>
        <taxon>Thermosulfidibacteraceae</taxon>
    </lineage>
</organism>
<evidence type="ECO:0000256" key="7">
    <source>
        <dbReference type="SAM" id="Phobius"/>
    </source>
</evidence>
<dbReference type="PANTHER" id="PTHR32309:SF13">
    <property type="entry name" value="FERRIC ENTEROBACTIN TRANSPORT PROTEIN FEPE"/>
    <property type="match status" value="1"/>
</dbReference>
<evidence type="ECO:0000256" key="1">
    <source>
        <dbReference type="ARBA" id="ARBA00004651"/>
    </source>
</evidence>
<evidence type="ECO:0000259" key="8">
    <source>
        <dbReference type="Pfam" id="PF02706"/>
    </source>
</evidence>
<feature type="coiled-coil region" evidence="6">
    <location>
        <begin position="246"/>
        <end position="273"/>
    </location>
</feature>
<evidence type="ECO:0000256" key="3">
    <source>
        <dbReference type="ARBA" id="ARBA00022692"/>
    </source>
</evidence>
<dbReference type="Pfam" id="PF02706">
    <property type="entry name" value="Wzz"/>
    <property type="match status" value="1"/>
</dbReference>
<dbReference type="GO" id="GO:0004713">
    <property type="term" value="F:protein tyrosine kinase activity"/>
    <property type="evidence" value="ECO:0007669"/>
    <property type="project" value="TreeGrafter"/>
</dbReference>
<dbReference type="InterPro" id="IPR050445">
    <property type="entry name" value="Bact_polysacc_biosynth/exp"/>
</dbReference>
<dbReference type="PANTHER" id="PTHR32309">
    <property type="entry name" value="TYROSINE-PROTEIN KINASE"/>
    <property type="match status" value="1"/>
</dbReference>
<dbReference type="Proteomes" id="UP000885690">
    <property type="component" value="Unassembled WGS sequence"/>
</dbReference>
<evidence type="ECO:0000256" key="5">
    <source>
        <dbReference type="ARBA" id="ARBA00023136"/>
    </source>
</evidence>
<keyword evidence="5 7" id="KW-0472">Membrane</keyword>
<feature type="domain" description="Polysaccharide chain length determinant N-terminal" evidence="8">
    <location>
        <begin position="41"/>
        <end position="133"/>
    </location>
</feature>
<comment type="subcellular location">
    <subcellularLocation>
        <location evidence="1">Cell membrane</location>
        <topology evidence="1">Multi-pass membrane protein</topology>
    </subcellularLocation>
</comment>
<sequence length="428" mass="48416">MENGNTGKQPVPWQEGAPVHPQDQALAQPLPPGYGPYYEEEEIDLREYLAVILRRRWTVVAVLLLVVFTTAFFTFRMKPLYKATATLEISPTQPQVVPFGDEGRVRVIEQARYIQSQVEILKSRTLARRVVEALDLEHNPEFQAKKKGYLSRLIGGVKGAVKSLLGGGKGAKSLPVNPREAKMDSLVSAFLGRLKVSPLKGGKSYLMAVSFEAHDPKLASKVVNTLVEEYIAFDLEKRVEATKVGKQYLEKQIARVQARLEEAEERLNRFARENDIVFLSQLGKGEGQGEDIATTRLNELTNELIKAEAHRIKLESLYRQSLKDPDSIPQVMNNPLVGNLKDRLAQLETRYANLSSTFTPEYPEMKRLGEEIASVKSQIEREKKRVIASIKTDYLTALKREEMIRSALERQKKKTAELRQKAIDYNIL</sequence>
<gene>
    <name evidence="9" type="ORF">ENF32_04620</name>
</gene>
<accession>A0A7C0U6W6</accession>